<dbReference type="AlphaFoldDB" id="A0A4U7BGW1"/>
<evidence type="ECO:0000256" key="4">
    <source>
        <dbReference type="PROSITE-ProRule" id="PRU00050"/>
    </source>
</evidence>
<proteinExistence type="predicted"/>
<dbReference type="InterPro" id="IPR035909">
    <property type="entry name" value="CheB_C"/>
</dbReference>
<gene>
    <name evidence="6" type="ORF">CQA69_04660</name>
</gene>
<keyword evidence="7" id="KW-1185">Reference proteome</keyword>
<evidence type="ECO:0000313" key="6">
    <source>
        <dbReference type="EMBL" id="TKX30988.1"/>
    </source>
</evidence>
<evidence type="ECO:0000256" key="2">
    <source>
        <dbReference type="ARBA" id="ARBA00039140"/>
    </source>
</evidence>
<dbReference type="InterPro" id="IPR000673">
    <property type="entry name" value="Sig_transdc_resp-reg_Me-estase"/>
</dbReference>
<dbReference type="PANTHER" id="PTHR42872:SF6">
    <property type="entry name" value="PROTEIN-GLUTAMATE METHYLESTERASE_PROTEIN-GLUTAMINE GLUTAMINASE"/>
    <property type="match status" value="1"/>
</dbReference>
<dbReference type="GO" id="GO:0006935">
    <property type="term" value="P:chemotaxis"/>
    <property type="evidence" value="ECO:0007669"/>
    <property type="project" value="UniProtKB-UniRule"/>
</dbReference>
<evidence type="ECO:0000256" key="1">
    <source>
        <dbReference type="ARBA" id="ARBA00022801"/>
    </source>
</evidence>
<sequence length="184" mass="20130">MKLILIGSSTGGPNQLKFLLNDVDIKNTSVVIAQHMSASFIPSFVNQFDKEALSKVSSLNDMEVLANKIYICQKNTTLTGTLNLVANWQDVTTSFKPSADLLFNSAVPLAKTNKILAMVLTGMGDDGAKGLLELYKAGVKCLCENQADSVVYGMPKKAKDMNPNLRPMSLKEIKQEILNFIDQE</sequence>
<dbReference type="RefSeq" id="WP_137620633.1">
    <property type="nucleotide sequence ID" value="NZ_NXLZ01000006.1"/>
</dbReference>
<feature type="active site" evidence="4">
    <location>
        <position position="126"/>
    </location>
</feature>
<feature type="domain" description="CheB-type methylesterase" evidence="5">
    <location>
        <begin position="1"/>
        <end position="184"/>
    </location>
</feature>
<dbReference type="SUPFAM" id="SSF52738">
    <property type="entry name" value="Methylesterase CheB, C-terminal domain"/>
    <property type="match status" value="1"/>
</dbReference>
<dbReference type="PANTHER" id="PTHR42872">
    <property type="entry name" value="PROTEIN-GLUTAMATE METHYLESTERASE/PROTEIN-GLUTAMINE GLUTAMINASE"/>
    <property type="match status" value="1"/>
</dbReference>
<dbReference type="CDD" id="cd16432">
    <property type="entry name" value="CheB_Rec"/>
    <property type="match status" value="1"/>
</dbReference>
<comment type="caution">
    <text evidence="6">The sequence shown here is derived from an EMBL/GenBank/DDBJ whole genome shotgun (WGS) entry which is preliminary data.</text>
</comment>
<dbReference type="Proteomes" id="UP000308838">
    <property type="component" value="Unassembled WGS sequence"/>
</dbReference>
<accession>A0A4U7BGW1</accession>
<name>A0A4U7BGW1_9BACT</name>
<keyword evidence="4" id="KW-0145">Chemotaxis</keyword>
<dbReference type="Pfam" id="PF01339">
    <property type="entry name" value="CheB_methylest"/>
    <property type="match status" value="1"/>
</dbReference>
<dbReference type="EC" id="3.1.1.61" evidence="2"/>
<feature type="active site" evidence="4">
    <location>
        <position position="35"/>
    </location>
</feature>
<comment type="catalytic activity">
    <reaction evidence="3">
        <text>[protein]-L-glutamate 5-O-methyl ester + H2O = L-glutamyl-[protein] + methanol + H(+)</text>
        <dbReference type="Rhea" id="RHEA:23236"/>
        <dbReference type="Rhea" id="RHEA-COMP:10208"/>
        <dbReference type="Rhea" id="RHEA-COMP:10311"/>
        <dbReference type="ChEBI" id="CHEBI:15377"/>
        <dbReference type="ChEBI" id="CHEBI:15378"/>
        <dbReference type="ChEBI" id="CHEBI:17790"/>
        <dbReference type="ChEBI" id="CHEBI:29973"/>
        <dbReference type="ChEBI" id="CHEBI:82795"/>
        <dbReference type="EC" id="3.1.1.61"/>
    </reaction>
</comment>
<protein>
    <recommendedName>
        <fullName evidence="2">protein-glutamate methylesterase</fullName>
        <ecNumber evidence="2">3.1.1.61</ecNumber>
    </recommendedName>
</protein>
<evidence type="ECO:0000313" key="7">
    <source>
        <dbReference type="Proteomes" id="UP000308838"/>
    </source>
</evidence>
<dbReference type="EMBL" id="NXLZ01000006">
    <property type="protein sequence ID" value="TKX30988.1"/>
    <property type="molecule type" value="Genomic_DNA"/>
</dbReference>
<dbReference type="Gene3D" id="3.40.50.180">
    <property type="entry name" value="Methylesterase CheB, C-terminal domain"/>
    <property type="match status" value="1"/>
</dbReference>
<organism evidence="6 7">
    <name type="scientific">Campylobacter estrildidarum</name>
    <dbReference type="NCBI Taxonomy" id="2510189"/>
    <lineage>
        <taxon>Bacteria</taxon>
        <taxon>Pseudomonadati</taxon>
        <taxon>Campylobacterota</taxon>
        <taxon>Epsilonproteobacteria</taxon>
        <taxon>Campylobacterales</taxon>
        <taxon>Campylobacteraceae</taxon>
        <taxon>Campylobacter</taxon>
    </lineage>
</organism>
<evidence type="ECO:0000259" key="5">
    <source>
        <dbReference type="PROSITE" id="PS50122"/>
    </source>
</evidence>
<dbReference type="GO" id="GO:0000156">
    <property type="term" value="F:phosphorelay response regulator activity"/>
    <property type="evidence" value="ECO:0007669"/>
    <property type="project" value="InterPro"/>
</dbReference>
<dbReference type="GO" id="GO:0008984">
    <property type="term" value="F:protein-glutamate methylesterase activity"/>
    <property type="evidence" value="ECO:0007669"/>
    <property type="project" value="UniProtKB-EC"/>
</dbReference>
<reference evidence="6 7" key="1">
    <citation type="submission" date="2018-05" db="EMBL/GenBank/DDBJ databases">
        <title>Novel Campyloabacter and Helicobacter Species and Strains.</title>
        <authorList>
            <person name="Mannion A.J."/>
            <person name="Shen Z."/>
            <person name="Fox J.G."/>
        </authorList>
    </citation>
    <scope>NUCLEOTIDE SEQUENCE [LARGE SCALE GENOMIC DNA]</scope>
    <source>
        <strain evidence="7">MIT17-664</strain>
    </source>
</reference>
<dbReference type="OrthoDB" id="9793421at2"/>
<feature type="active site" evidence="4">
    <location>
        <position position="9"/>
    </location>
</feature>
<evidence type="ECO:0000256" key="3">
    <source>
        <dbReference type="ARBA" id="ARBA00048267"/>
    </source>
</evidence>
<keyword evidence="1 4" id="KW-0378">Hydrolase</keyword>
<dbReference type="PROSITE" id="PS50122">
    <property type="entry name" value="CHEB"/>
    <property type="match status" value="1"/>
</dbReference>
<dbReference type="GO" id="GO:0005737">
    <property type="term" value="C:cytoplasm"/>
    <property type="evidence" value="ECO:0007669"/>
    <property type="project" value="InterPro"/>
</dbReference>